<dbReference type="Pfam" id="PF19630">
    <property type="entry name" value="DUF6134"/>
    <property type="match status" value="1"/>
</dbReference>
<dbReference type="Proteomes" id="UP000199415">
    <property type="component" value="Unassembled WGS sequence"/>
</dbReference>
<dbReference type="OrthoDB" id="6086999at2"/>
<reference evidence="1 2" key="1">
    <citation type="submission" date="2016-10" db="EMBL/GenBank/DDBJ databases">
        <authorList>
            <person name="de Groot N.N."/>
        </authorList>
    </citation>
    <scope>NUCLEOTIDE SEQUENCE [LARGE SCALE GENOMIC DNA]</scope>
    <source>
        <strain evidence="1 2">DSM 25584</strain>
    </source>
</reference>
<gene>
    <name evidence="1" type="ORF">SAMN05216241_1248</name>
</gene>
<keyword evidence="2" id="KW-1185">Reference proteome</keyword>
<dbReference type="AlphaFoldDB" id="A0A1G7V9P7"/>
<organism evidence="1 2">
    <name type="scientific">Limimonas halophila</name>
    <dbReference type="NCBI Taxonomy" id="1082479"/>
    <lineage>
        <taxon>Bacteria</taxon>
        <taxon>Pseudomonadati</taxon>
        <taxon>Pseudomonadota</taxon>
        <taxon>Alphaproteobacteria</taxon>
        <taxon>Rhodospirillales</taxon>
        <taxon>Rhodovibrionaceae</taxon>
        <taxon>Limimonas</taxon>
    </lineage>
</organism>
<protein>
    <recommendedName>
        <fullName evidence="3">DUF3108 domain-containing protein</fullName>
    </recommendedName>
</protein>
<evidence type="ECO:0000313" key="2">
    <source>
        <dbReference type="Proteomes" id="UP000199415"/>
    </source>
</evidence>
<proteinExistence type="predicted"/>
<evidence type="ECO:0008006" key="3">
    <source>
        <dbReference type="Google" id="ProtNLM"/>
    </source>
</evidence>
<evidence type="ECO:0000313" key="1">
    <source>
        <dbReference type="EMBL" id="SDG56298.1"/>
    </source>
</evidence>
<dbReference type="InterPro" id="IPR006311">
    <property type="entry name" value="TAT_signal"/>
</dbReference>
<dbReference type="RefSeq" id="WP_143006296.1">
    <property type="nucleotide sequence ID" value="NZ_FNCE01000024.1"/>
</dbReference>
<dbReference type="InterPro" id="IPR045767">
    <property type="entry name" value="DUF6134"/>
</dbReference>
<name>A0A1G7V9P7_9PROT</name>
<dbReference type="EMBL" id="FNCE01000024">
    <property type="protein sequence ID" value="SDG56298.1"/>
    <property type="molecule type" value="Genomic_DNA"/>
</dbReference>
<dbReference type="PROSITE" id="PS51318">
    <property type="entry name" value="TAT"/>
    <property type="match status" value="1"/>
</dbReference>
<dbReference type="STRING" id="1082479.SAMN05216241_1248"/>
<accession>A0A1G7V9P7</accession>
<sequence length="236" mass="25579">MAASTSLPTGFSRRTVLVGALAGGAALALPLGGPARAAPLPGEGVAAFRIIRADKDIGTHKMAFERLGDGGERVRTVIDIEVKVFGFSAYRYTHRAEEVWRDGRLELLDTSTERSNGPDKQVHAERRGGALAVTGSGGEHTLDGEVLTTSLWHRDTPKQSRLLGIEDGTLKSVEGRFVEAARVATPEGELDARRYAVRGEFSRDLWYGGDGRLLRVEFTTDRDGSRIVLEPERLPG</sequence>